<dbReference type="EMBL" id="CP034562">
    <property type="protein sequence ID" value="AZQ61732.1"/>
    <property type="molecule type" value="Genomic_DNA"/>
</dbReference>
<gene>
    <name evidence="1" type="ORF">EI427_05630</name>
</gene>
<dbReference type="AlphaFoldDB" id="A0A3Q9FMN7"/>
<evidence type="ECO:0000313" key="2">
    <source>
        <dbReference type="Proteomes" id="UP000267268"/>
    </source>
</evidence>
<evidence type="ECO:0000313" key="1">
    <source>
        <dbReference type="EMBL" id="AZQ61732.1"/>
    </source>
</evidence>
<keyword evidence="2" id="KW-1185">Reference proteome</keyword>
<accession>A0A3Q9FMN7</accession>
<name>A0A3Q9FMN7_9BACT</name>
<dbReference type="Proteomes" id="UP000267268">
    <property type="component" value="Chromosome 1"/>
</dbReference>
<dbReference type="OrthoDB" id="795069at2"/>
<reference evidence="1 2" key="1">
    <citation type="submission" date="2018-12" db="EMBL/GenBank/DDBJ databases">
        <title>Flammeovirga pectinis sp. nov., isolated from the gut of the Korean scallop, Patinopecten yessoensis.</title>
        <authorList>
            <person name="Bae J.-W."/>
            <person name="Jeong Y.-S."/>
            <person name="Kang W."/>
        </authorList>
    </citation>
    <scope>NUCLEOTIDE SEQUENCE [LARGE SCALE GENOMIC DNA]</scope>
    <source>
        <strain evidence="1 2">L12M1</strain>
    </source>
</reference>
<dbReference type="KEGG" id="fll:EI427_05630"/>
<proteinExistence type="predicted"/>
<organism evidence="1 2">
    <name type="scientific">Flammeovirga pectinis</name>
    <dbReference type="NCBI Taxonomy" id="2494373"/>
    <lineage>
        <taxon>Bacteria</taxon>
        <taxon>Pseudomonadati</taxon>
        <taxon>Bacteroidota</taxon>
        <taxon>Cytophagia</taxon>
        <taxon>Cytophagales</taxon>
        <taxon>Flammeovirgaceae</taxon>
        <taxon>Flammeovirga</taxon>
    </lineage>
</organism>
<protein>
    <submittedName>
        <fullName evidence="1">Uncharacterized protein</fullName>
    </submittedName>
</protein>
<sequence length="311" mass="36667">MIGIDYVRSYTTNPPTTLIVLSRGGGCFLYKGLTFLPQYKTENRISFSCMYDNFRISLDTDRLYFQGSLHKFCKGENYSQFTFFELIEAIKRIDEKFEGSFSNSKITLLEYGINLKLDYNPANEYSSWEMYSSKEVTKMIHHGKVYGSKFYLSQHTIKGYDKTFESKLSDQNVLRIECMVKGAYLQSTKRLHSIRCITDLLSLNNLQLLNEDLKMKYKKIIRDTIKYEDLDKLSVTELKIISAMRDSVVEKLLKKKYKETYKKNRRTYLKVVKESQKTNEGIYPLLQSEELESVKREKTEESDSIKKRWQK</sequence>
<dbReference type="RefSeq" id="WP_126612526.1">
    <property type="nucleotide sequence ID" value="NZ_CP034562.1"/>
</dbReference>